<protein>
    <recommendedName>
        <fullName evidence="1">DUF5714 domain-containing protein</fullName>
    </recommendedName>
</protein>
<organism evidence="2 3">
    <name type="scientific">Methanorbis furvi</name>
    <dbReference type="NCBI Taxonomy" id="3028299"/>
    <lineage>
        <taxon>Archaea</taxon>
        <taxon>Methanobacteriati</taxon>
        <taxon>Methanobacteriota</taxon>
        <taxon>Stenosarchaea group</taxon>
        <taxon>Methanomicrobia</taxon>
        <taxon>Methanomicrobiales</taxon>
        <taxon>Methanocorpusculaceae</taxon>
        <taxon>Methanorbis</taxon>
    </lineage>
</organism>
<evidence type="ECO:0000313" key="2">
    <source>
        <dbReference type="EMBL" id="MDV0442514.1"/>
    </source>
</evidence>
<comment type="caution">
    <text evidence="2">The sequence shown here is derived from an EMBL/GenBank/DDBJ whole genome shotgun (WGS) entry which is preliminary data.</text>
</comment>
<dbReference type="InterPro" id="IPR043768">
    <property type="entry name" value="DUF5714"/>
</dbReference>
<dbReference type="EMBL" id="JAWDKA010000010">
    <property type="protein sequence ID" value="MDV0442514.1"/>
    <property type="molecule type" value="Genomic_DNA"/>
</dbReference>
<proteinExistence type="predicted"/>
<dbReference type="Pfam" id="PF18978">
    <property type="entry name" value="DUF5714"/>
    <property type="match status" value="1"/>
</dbReference>
<gene>
    <name evidence="2" type="ORF">McpAg1_17600</name>
</gene>
<sequence length="210" mass="22599">MECAICRKKFTDFISCINGHYVCCECAEHPGHAVIKNVCTQTQSKNPLSIAVVMMDNPLIGMHTDEHHSLVAASLLAAYKNSGGDVDLEPAVTEAISRGSTVPYGICAYAGTSGGAVSAGIFYSIIAHTSPLSVKEWGNGNLLVSSCLAKIGEAGGPRCCKRCTFFALETAVKYVRENLDITMEMPEKIRCGYVSKNPDCNKTLCPYYVE</sequence>
<keyword evidence="3" id="KW-1185">Reference proteome</keyword>
<evidence type="ECO:0000259" key="1">
    <source>
        <dbReference type="Pfam" id="PF18978"/>
    </source>
</evidence>
<dbReference type="Proteomes" id="UP001273136">
    <property type="component" value="Unassembled WGS sequence"/>
</dbReference>
<dbReference type="AlphaFoldDB" id="A0AAE4ME40"/>
<reference evidence="2" key="1">
    <citation type="submission" date="2023-06" db="EMBL/GenBank/DDBJ databases">
        <title>Genome sequence of Methancorpusculaceae sp. Ag1.</title>
        <authorList>
            <person name="Protasov E."/>
            <person name="Platt K."/>
            <person name="Poehlein A."/>
            <person name="Daniel R."/>
            <person name="Brune A."/>
        </authorList>
    </citation>
    <scope>NUCLEOTIDE SEQUENCE</scope>
    <source>
        <strain evidence="2">Ag1</strain>
    </source>
</reference>
<evidence type="ECO:0000313" key="3">
    <source>
        <dbReference type="Proteomes" id="UP001273136"/>
    </source>
</evidence>
<name>A0AAE4ME40_9EURY</name>
<feature type="domain" description="DUF5714" evidence="1">
    <location>
        <begin position="35"/>
        <end position="208"/>
    </location>
</feature>
<accession>A0AAE4ME40</accession>